<dbReference type="EMBL" id="JANPWB010000010">
    <property type="protein sequence ID" value="KAJ1144745.1"/>
    <property type="molecule type" value="Genomic_DNA"/>
</dbReference>
<evidence type="ECO:0000313" key="1">
    <source>
        <dbReference type="EMBL" id="KAJ1144745.1"/>
    </source>
</evidence>
<dbReference type="AlphaFoldDB" id="A0AAV7QZW8"/>
<proteinExistence type="predicted"/>
<evidence type="ECO:0000313" key="2">
    <source>
        <dbReference type="Proteomes" id="UP001066276"/>
    </source>
</evidence>
<comment type="caution">
    <text evidence="1">The sequence shown here is derived from an EMBL/GenBank/DDBJ whole genome shotgun (WGS) entry which is preliminary data.</text>
</comment>
<reference evidence="1" key="1">
    <citation type="journal article" date="2022" name="bioRxiv">
        <title>Sequencing and chromosome-scale assembly of the giantPleurodeles waltlgenome.</title>
        <authorList>
            <person name="Brown T."/>
            <person name="Elewa A."/>
            <person name="Iarovenko S."/>
            <person name="Subramanian E."/>
            <person name="Araus A.J."/>
            <person name="Petzold A."/>
            <person name="Susuki M."/>
            <person name="Suzuki K.-i.T."/>
            <person name="Hayashi T."/>
            <person name="Toyoda A."/>
            <person name="Oliveira C."/>
            <person name="Osipova E."/>
            <person name="Leigh N.D."/>
            <person name="Simon A."/>
            <person name="Yun M.H."/>
        </authorList>
    </citation>
    <scope>NUCLEOTIDE SEQUENCE</scope>
    <source>
        <strain evidence="1">20211129_DDA</strain>
        <tissue evidence="1">Liver</tissue>
    </source>
</reference>
<accession>A0AAV7QZW8</accession>
<gene>
    <name evidence="1" type="ORF">NDU88_011042</name>
</gene>
<sequence length="67" mass="8100">MDILIRDAKDKRDKPMQEITLLEKEIDDIDCTDNKVKNYNILKDVLHKHQLYIKHIRLCYLLLELYG</sequence>
<organism evidence="1 2">
    <name type="scientific">Pleurodeles waltl</name>
    <name type="common">Iberian ribbed newt</name>
    <dbReference type="NCBI Taxonomy" id="8319"/>
    <lineage>
        <taxon>Eukaryota</taxon>
        <taxon>Metazoa</taxon>
        <taxon>Chordata</taxon>
        <taxon>Craniata</taxon>
        <taxon>Vertebrata</taxon>
        <taxon>Euteleostomi</taxon>
        <taxon>Amphibia</taxon>
        <taxon>Batrachia</taxon>
        <taxon>Caudata</taxon>
        <taxon>Salamandroidea</taxon>
        <taxon>Salamandridae</taxon>
        <taxon>Pleurodelinae</taxon>
        <taxon>Pleurodeles</taxon>
    </lineage>
</organism>
<dbReference type="Proteomes" id="UP001066276">
    <property type="component" value="Chromosome 6"/>
</dbReference>
<name>A0AAV7QZW8_PLEWA</name>
<protein>
    <submittedName>
        <fullName evidence="1">Uncharacterized protein</fullName>
    </submittedName>
</protein>
<keyword evidence="2" id="KW-1185">Reference proteome</keyword>